<dbReference type="OrthoDB" id="1289964at2"/>
<sequence>MHILDKLELPNIITISITNKSKALVCACTPKSYRWVMNQYQSILDNDTSDMYNPTGCWSPTFKASYNDIQTLVQYAVKQLNYKMEKGFPLNNFTLEIDESNNIEIKLKEY</sequence>
<evidence type="ECO:0000313" key="2">
    <source>
        <dbReference type="Proteomes" id="UP000004913"/>
    </source>
</evidence>
<dbReference type="HOGENOM" id="CLU_2166971_0_0_10"/>
<dbReference type="Proteomes" id="UP000004913">
    <property type="component" value="Unassembled WGS sequence"/>
</dbReference>
<name>F5IX92_9BACT</name>
<protein>
    <submittedName>
        <fullName evidence="1">Uncharacterized protein</fullName>
    </submittedName>
</protein>
<accession>F5IX92</accession>
<comment type="caution">
    <text evidence="1">The sequence shown here is derived from an EMBL/GenBank/DDBJ whole genome shotgun (WGS) entry which is preliminary data.</text>
</comment>
<dbReference type="AlphaFoldDB" id="F5IX92"/>
<dbReference type="eggNOG" id="COG0476">
    <property type="taxonomic scope" value="Bacteria"/>
</dbReference>
<dbReference type="RefSeq" id="WP_006799224.1">
    <property type="nucleotide sequence ID" value="NZ_GL891982.1"/>
</dbReference>
<dbReference type="STRING" id="742766.HMPREF9455_01709"/>
<keyword evidence="2" id="KW-1185">Reference proteome</keyword>
<evidence type="ECO:0000313" key="1">
    <source>
        <dbReference type="EMBL" id="EGK02075.1"/>
    </source>
</evidence>
<gene>
    <name evidence="1" type="ORF">HMPREF9455_01709</name>
</gene>
<organism evidence="1 2">
    <name type="scientific">Dysgonomonas gadei ATCC BAA-286</name>
    <dbReference type="NCBI Taxonomy" id="742766"/>
    <lineage>
        <taxon>Bacteria</taxon>
        <taxon>Pseudomonadati</taxon>
        <taxon>Bacteroidota</taxon>
        <taxon>Bacteroidia</taxon>
        <taxon>Bacteroidales</taxon>
        <taxon>Dysgonomonadaceae</taxon>
        <taxon>Dysgonomonas</taxon>
    </lineage>
</organism>
<reference evidence="1 2" key="1">
    <citation type="submission" date="2011-04" db="EMBL/GenBank/DDBJ databases">
        <title>The Genome Sequence of Dysgonomonas gadei ATCC BAA-286.</title>
        <authorList>
            <consortium name="The Broad Institute Genome Sequencing Platform"/>
            <person name="Earl A."/>
            <person name="Ward D."/>
            <person name="Feldgarden M."/>
            <person name="Gevers D."/>
            <person name="Pudlo N."/>
            <person name="Martens E."/>
            <person name="Allen-Vercoe E."/>
            <person name="Young S.K."/>
            <person name="Zeng Q."/>
            <person name="Gargeya S."/>
            <person name="Fitzgerald M."/>
            <person name="Haas B."/>
            <person name="Abouelleil A."/>
            <person name="Alvarado L."/>
            <person name="Arachchi H.M."/>
            <person name="Berlin A."/>
            <person name="Brown A."/>
            <person name="Chapman S.B."/>
            <person name="Chen Z."/>
            <person name="Dunbar C."/>
            <person name="Freedman E."/>
            <person name="Gearin G."/>
            <person name="Gellesch M."/>
            <person name="Goldberg J."/>
            <person name="Griggs A."/>
            <person name="Gujja S."/>
            <person name="Heiman D."/>
            <person name="Howarth C."/>
            <person name="Larson L."/>
            <person name="Lui A."/>
            <person name="MacDonald P.J.P."/>
            <person name="Mehta T."/>
            <person name="Montmayeur A."/>
            <person name="Murphy C."/>
            <person name="Neiman D."/>
            <person name="Pearson M."/>
            <person name="Priest M."/>
            <person name="Roberts A."/>
            <person name="Saif S."/>
            <person name="Shea T."/>
            <person name="Shenoy N."/>
            <person name="Sisk P."/>
            <person name="Stolte C."/>
            <person name="Sykes S."/>
            <person name="Yandava C."/>
            <person name="Wortman J."/>
            <person name="Nusbaum C."/>
            <person name="Birren B."/>
        </authorList>
    </citation>
    <scope>NUCLEOTIDE SEQUENCE [LARGE SCALE GENOMIC DNA]</scope>
    <source>
        <strain evidence="1 2">ATCC BAA-286</strain>
    </source>
</reference>
<proteinExistence type="predicted"/>
<dbReference type="EMBL" id="ADLV01000019">
    <property type="protein sequence ID" value="EGK02075.1"/>
    <property type="molecule type" value="Genomic_DNA"/>
</dbReference>